<protein>
    <submittedName>
        <fullName evidence="1">Uncharacterized protein</fullName>
    </submittedName>
</protein>
<dbReference type="AlphaFoldDB" id="A0A0E9UPZ1"/>
<accession>A0A0E9UPZ1</accession>
<name>A0A0E9UPZ1_ANGAN</name>
<evidence type="ECO:0000313" key="1">
    <source>
        <dbReference type="EMBL" id="JAH67929.1"/>
    </source>
</evidence>
<proteinExistence type="predicted"/>
<organism evidence="1">
    <name type="scientific">Anguilla anguilla</name>
    <name type="common">European freshwater eel</name>
    <name type="synonym">Muraena anguilla</name>
    <dbReference type="NCBI Taxonomy" id="7936"/>
    <lineage>
        <taxon>Eukaryota</taxon>
        <taxon>Metazoa</taxon>
        <taxon>Chordata</taxon>
        <taxon>Craniata</taxon>
        <taxon>Vertebrata</taxon>
        <taxon>Euteleostomi</taxon>
        <taxon>Actinopterygii</taxon>
        <taxon>Neopterygii</taxon>
        <taxon>Teleostei</taxon>
        <taxon>Anguilliformes</taxon>
        <taxon>Anguillidae</taxon>
        <taxon>Anguilla</taxon>
    </lineage>
</organism>
<dbReference type="EMBL" id="GBXM01040648">
    <property type="protein sequence ID" value="JAH67929.1"/>
    <property type="molecule type" value="Transcribed_RNA"/>
</dbReference>
<reference evidence="1" key="2">
    <citation type="journal article" date="2015" name="Fish Shellfish Immunol.">
        <title>Early steps in the European eel (Anguilla anguilla)-Vibrio vulnificus interaction in the gills: Role of the RtxA13 toxin.</title>
        <authorList>
            <person name="Callol A."/>
            <person name="Pajuelo D."/>
            <person name="Ebbesson L."/>
            <person name="Teles M."/>
            <person name="MacKenzie S."/>
            <person name="Amaro C."/>
        </authorList>
    </citation>
    <scope>NUCLEOTIDE SEQUENCE</scope>
</reference>
<reference evidence="1" key="1">
    <citation type="submission" date="2014-11" db="EMBL/GenBank/DDBJ databases">
        <authorList>
            <person name="Amaro Gonzalez C."/>
        </authorList>
    </citation>
    <scope>NUCLEOTIDE SEQUENCE</scope>
</reference>
<sequence>MNAERHHAVQFKLSNKEMITVTSETLDQSKWPTEVFFLFTAILNTVKKVTQTYSRNL</sequence>